<dbReference type="Proteomes" id="UP000620124">
    <property type="component" value="Unassembled WGS sequence"/>
</dbReference>
<feature type="transmembrane region" description="Helical" evidence="1">
    <location>
        <begin position="153"/>
        <end position="171"/>
    </location>
</feature>
<dbReference type="OrthoDB" id="3019750at2759"/>
<gene>
    <name evidence="2" type="ORF">MVEN_01433000</name>
</gene>
<evidence type="ECO:0000313" key="2">
    <source>
        <dbReference type="EMBL" id="KAF7349108.1"/>
    </source>
</evidence>
<keyword evidence="3" id="KW-1185">Reference proteome</keyword>
<feature type="transmembrane region" description="Helical" evidence="1">
    <location>
        <begin position="183"/>
        <end position="203"/>
    </location>
</feature>
<feature type="transmembrane region" description="Helical" evidence="1">
    <location>
        <begin position="71"/>
        <end position="89"/>
    </location>
</feature>
<feature type="transmembrane region" description="Helical" evidence="1">
    <location>
        <begin position="34"/>
        <end position="59"/>
    </location>
</feature>
<feature type="transmembrane region" description="Helical" evidence="1">
    <location>
        <begin position="256"/>
        <end position="278"/>
    </location>
</feature>
<feature type="transmembrane region" description="Helical" evidence="1">
    <location>
        <begin position="224"/>
        <end position="244"/>
    </location>
</feature>
<sequence length="323" mass="35875">MRSDEDGCGMYLSTSCNSKKYTVDSVQYNSAWHFLIWILSETGVSLLFYGIYVTLFLIFICTLARRREAPAIRFLICVMAVVGTTQMAVDFAETVVTIRFVQQLVHAEVLDQPHIVQTLSMVENVLLAINIFVTDSFFTYRCYVVWGHKRKVIIAPAFLMLATLVVGILGSPTSSLGNAKIPVGLAAASNLVLTVLTAGRIMWIRRGSVLLRLDKTSYSRYNKIIGLILESGAIHCILLIFMFITASFNEEELFNIGFGIAQQMLNIIPTFTLVYFGFNNTNNTVDGRLKECSLKASVVRCSLYPCADENQAGTAPDLQVTAK</sequence>
<keyword evidence="1" id="KW-1133">Transmembrane helix</keyword>
<feature type="transmembrane region" description="Helical" evidence="1">
    <location>
        <begin position="125"/>
        <end position="146"/>
    </location>
</feature>
<evidence type="ECO:0000256" key="1">
    <source>
        <dbReference type="SAM" id="Phobius"/>
    </source>
</evidence>
<name>A0A8H7CVQ2_9AGAR</name>
<comment type="caution">
    <text evidence="2">The sequence shown here is derived from an EMBL/GenBank/DDBJ whole genome shotgun (WGS) entry which is preliminary data.</text>
</comment>
<proteinExistence type="predicted"/>
<dbReference type="AlphaFoldDB" id="A0A8H7CVQ2"/>
<evidence type="ECO:0000313" key="3">
    <source>
        <dbReference type="Proteomes" id="UP000620124"/>
    </source>
</evidence>
<organism evidence="2 3">
    <name type="scientific">Mycena venus</name>
    <dbReference type="NCBI Taxonomy" id="2733690"/>
    <lineage>
        <taxon>Eukaryota</taxon>
        <taxon>Fungi</taxon>
        <taxon>Dikarya</taxon>
        <taxon>Basidiomycota</taxon>
        <taxon>Agaricomycotina</taxon>
        <taxon>Agaricomycetes</taxon>
        <taxon>Agaricomycetidae</taxon>
        <taxon>Agaricales</taxon>
        <taxon>Marasmiineae</taxon>
        <taxon>Mycenaceae</taxon>
        <taxon>Mycena</taxon>
    </lineage>
</organism>
<keyword evidence="1" id="KW-0812">Transmembrane</keyword>
<dbReference type="EMBL" id="JACAZI010000011">
    <property type="protein sequence ID" value="KAF7349108.1"/>
    <property type="molecule type" value="Genomic_DNA"/>
</dbReference>
<protein>
    <submittedName>
        <fullName evidence="2">Uncharacterized protein</fullName>
    </submittedName>
</protein>
<keyword evidence="1" id="KW-0472">Membrane</keyword>
<accession>A0A8H7CVQ2</accession>
<reference evidence="2" key="1">
    <citation type="submission" date="2020-05" db="EMBL/GenBank/DDBJ databases">
        <title>Mycena genomes resolve the evolution of fungal bioluminescence.</title>
        <authorList>
            <person name="Tsai I.J."/>
        </authorList>
    </citation>
    <scope>NUCLEOTIDE SEQUENCE</scope>
    <source>
        <strain evidence="2">CCC161011</strain>
    </source>
</reference>